<protein>
    <submittedName>
        <fullName evidence="1">Uncharacterized protein</fullName>
    </submittedName>
</protein>
<evidence type="ECO:0000313" key="1">
    <source>
        <dbReference type="EMBL" id="KAG2934534.1"/>
    </source>
</evidence>
<dbReference type="Proteomes" id="UP000774804">
    <property type="component" value="Unassembled WGS sequence"/>
</dbReference>
<gene>
    <name evidence="1" type="ORF">PC115_g5158</name>
</gene>
<evidence type="ECO:0000313" key="2">
    <source>
        <dbReference type="Proteomes" id="UP000774804"/>
    </source>
</evidence>
<comment type="caution">
    <text evidence="1">The sequence shown here is derived from an EMBL/GenBank/DDBJ whole genome shotgun (WGS) entry which is preliminary data.</text>
</comment>
<dbReference type="EMBL" id="RCMI01000104">
    <property type="protein sequence ID" value="KAG2934534.1"/>
    <property type="molecule type" value="Genomic_DNA"/>
</dbReference>
<reference evidence="1" key="1">
    <citation type="submission" date="2018-10" db="EMBL/GenBank/DDBJ databases">
        <title>Effector identification in a new, highly contiguous assembly of the strawberry crown rot pathogen Phytophthora cactorum.</title>
        <authorList>
            <person name="Armitage A.D."/>
            <person name="Nellist C.F."/>
            <person name="Bates H."/>
            <person name="Vickerstaff R.J."/>
            <person name="Harrison R.J."/>
        </authorList>
    </citation>
    <scope>NUCLEOTIDE SEQUENCE</scope>
    <source>
        <strain evidence="1">4032</strain>
    </source>
</reference>
<dbReference type="AlphaFoldDB" id="A0A8T1D691"/>
<sequence>MTLIKSTGAKVRHKATVSNGERSVLESDACKTGNQPLAWLSAPSAPPRFASLAI</sequence>
<proteinExistence type="predicted"/>
<organism evidence="1 2">
    <name type="scientific">Phytophthora cactorum</name>
    <dbReference type="NCBI Taxonomy" id="29920"/>
    <lineage>
        <taxon>Eukaryota</taxon>
        <taxon>Sar</taxon>
        <taxon>Stramenopiles</taxon>
        <taxon>Oomycota</taxon>
        <taxon>Peronosporomycetes</taxon>
        <taxon>Peronosporales</taxon>
        <taxon>Peronosporaceae</taxon>
        <taxon>Phytophthora</taxon>
    </lineage>
</organism>
<accession>A0A8T1D691</accession>
<name>A0A8T1D691_9STRA</name>